<evidence type="ECO:0000313" key="3">
    <source>
        <dbReference type="Proteomes" id="UP000542720"/>
    </source>
</evidence>
<accession>A0A7W4LMG0</accession>
<comment type="caution">
    <text evidence="2">The sequence shown here is derived from an EMBL/GenBank/DDBJ whole genome shotgun (WGS) entry which is preliminary data.</text>
</comment>
<dbReference type="RefSeq" id="WP_183089332.1">
    <property type="nucleotide sequence ID" value="NZ_JACJUD010000003.1"/>
</dbReference>
<dbReference type="EMBL" id="JACJUD010000003">
    <property type="protein sequence ID" value="MBB2495815.1"/>
    <property type="molecule type" value="Genomic_DNA"/>
</dbReference>
<keyword evidence="3" id="KW-1185">Reference proteome</keyword>
<evidence type="ECO:0000259" key="1">
    <source>
        <dbReference type="Pfam" id="PF20815"/>
    </source>
</evidence>
<protein>
    <recommendedName>
        <fullName evidence="1">GIY-YIG catalytic domain-containing protein</fullName>
    </recommendedName>
</protein>
<feature type="domain" description="GIY-YIG catalytic" evidence="1">
    <location>
        <begin position="53"/>
        <end position="151"/>
    </location>
</feature>
<dbReference type="AlphaFoldDB" id="A0A7W4LMG0"/>
<dbReference type="Proteomes" id="UP000542720">
    <property type="component" value="Unassembled WGS sequence"/>
</dbReference>
<gene>
    <name evidence="2" type="ORF">H3H51_12370</name>
</gene>
<sequence length="157" mass="17674">MNITASVVEGQDEEEISNYLESAAAKLSNPDNAIPLTRKTSFPEKPGIYCIFENNILIYAGETGSLQGRMKDIFRTMNHAFRRSLGKHKFAEVPGVMSASSKINFPPDVELQLTEFMESNLLVKTMPALIGRKEIEERIIDNHTTLFNSRSRRGQKP</sequence>
<dbReference type="Pfam" id="PF20815">
    <property type="entry name" value="GIY_YIG_2"/>
    <property type="match status" value="1"/>
</dbReference>
<reference evidence="2 3" key="1">
    <citation type="submission" date="2020-08" db="EMBL/GenBank/DDBJ databases">
        <authorList>
            <person name="Kim C.M."/>
        </authorList>
    </citation>
    <scope>NUCLEOTIDE SEQUENCE [LARGE SCALE GENOMIC DNA]</scope>
    <source>
        <strain evidence="2 3">UL070</strain>
    </source>
</reference>
<dbReference type="InterPro" id="IPR049311">
    <property type="entry name" value="GIY_YIG_cat"/>
</dbReference>
<name>A0A7W4LMG0_9GAMM</name>
<proteinExistence type="predicted"/>
<organism evidence="2 3">
    <name type="scientific">Aquipseudomonas ullengensis</name>
    <dbReference type="NCBI Taxonomy" id="2759166"/>
    <lineage>
        <taxon>Bacteria</taxon>
        <taxon>Pseudomonadati</taxon>
        <taxon>Pseudomonadota</taxon>
        <taxon>Gammaproteobacteria</taxon>
        <taxon>Pseudomonadales</taxon>
        <taxon>Pseudomonadaceae</taxon>
        <taxon>Aquipseudomonas</taxon>
    </lineage>
</organism>
<evidence type="ECO:0000313" key="2">
    <source>
        <dbReference type="EMBL" id="MBB2495815.1"/>
    </source>
</evidence>